<organism evidence="3 4">
    <name type="scientific">Bifidobacterium reuteri DSM 23975</name>
    <dbReference type="NCBI Taxonomy" id="1437610"/>
    <lineage>
        <taxon>Bacteria</taxon>
        <taxon>Bacillati</taxon>
        <taxon>Actinomycetota</taxon>
        <taxon>Actinomycetes</taxon>
        <taxon>Bifidobacteriales</taxon>
        <taxon>Bifidobacteriaceae</taxon>
        <taxon>Bifidobacterium</taxon>
    </lineage>
</organism>
<evidence type="ECO:0000313" key="4">
    <source>
        <dbReference type="Proteomes" id="UP000028984"/>
    </source>
</evidence>
<feature type="transmembrane region" description="Helical" evidence="2">
    <location>
        <begin position="370"/>
        <end position="389"/>
    </location>
</feature>
<dbReference type="STRING" id="1437610.BREU_0212"/>
<gene>
    <name evidence="3" type="ORF">BREU_0212</name>
</gene>
<evidence type="ECO:0008006" key="5">
    <source>
        <dbReference type="Google" id="ProtNLM"/>
    </source>
</evidence>
<proteinExistence type="predicted"/>
<keyword evidence="2" id="KW-0472">Membrane</keyword>
<dbReference type="Proteomes" id="UP000028984">
    <property type="component" value="Unassembled WGS sequence"/>
</dbReference>
<evidence type="ECO:0000256" key="2">
    <source>
        <dbReference type="SAM" id="Phobius"/>
    </source>
</evidence>
<name>A0A087CV88_9BIFI</name>
<accession>A0A087CV88</accession>
<dbReference type="OrthoDB" id="3716589at2"/>
<feature type="transmembrane region" description="Helical" evidence="2">
    <location>
        <begin position="329"/>
        <end position="350"/>
    </location>
</feature>
<evidence type="ECO:0000256" key="1">
    <source>
        <dbReference type="SAM" id="MobiDB-lite"/>
    </source>
</evidence>
<dbReference type="EMBL" id="JGZK01000003">
    <property type="protein sequence ID" value="KFI87188.1"/>
    <property type="molecule type" value="Genomic_DNA"/>
</dbReference>
<keyword evidence="4" id="KW-1185">Reference proteome</keyword>
<sequence length="401" mass="42603">MTQLQREAKIARMRLVGMLGEAWRDLISGTSHACALAVGLACLILLLVGADWLTIASIQRQTDEYVAAGGSTWVMEYNNHIDGAACDRLASLDGVEAAGAVRQTDQKLVFAALPSTGVPLMEITPGARRVFALSTTGTSADDLSGGGEQVSVSKDADTETASEDGEEGVMLSAEAAKPFAAAAGSVLALRDGRNVQVSGVFEWPDDGRKSGFSYVALAPVPANSSESFSQCWVRTWPETKDIESLLRMTGIGSGMDATQERPQIAKLNMSKGSALDSASLFRVRLTAYTPWIALVAAMALGFIATWTRRLEMASALHCGVPKTALLMQIVLETIVWATAAVLLTSPLWAWVWLQNGDAEAAALADTMLRVPVAAVVGVLSGAGVAVMLTRESHLLRYFKNR</sequence>
<dbReference type="RefSeq" id="WP_044088408.1">
    <property type="nucleotide sequence ID" value="NZ_JDUW01000001.1"/>
</dbReference>
<feature type="region of interest" description="Disordered" evidence="1">
    <location>
        <begin position="140"/>
        <end position="165"/>
    </location>
</feature>
<dbReference type="AlphaFoldDB" id="A0A087CV88"/>
<dbReference type="eggNOG" id="ENOG5032RIC">
    <property type="taxonomic scope" value="Bacteria"/>
</dbReference>
<reference evidence="3 4" key="1">
    <citation type="submission" date="2014-03" db="EMBL/GenBank/DDBJ databases">
        <title>Genomics of Bifidobacteria.</title>
        <authorList>
            <person name="Ventura M."/>
            <person name="Milani C."/>
            <person name="Lugli G.A."/>
        </authorList>
    </citation>
    <scope>NUCLEOTIDE SEQUENCE [LARGE SCALE GENOMIC DNA]</scope>
    <source>
        <strain evidence="3 4">DSM 23975</strain>
    </source>
</reference>
<feature type="transmembrane region" description="Helical" evidence="2">
    <location>
        <begin position="288"/>
        <end position="308"/>
    </location>
</feature>
<protein>
    <recommendedName>
        <fullName evidence="5">ABC transporter permease</fullName>
    </recommendedName>
</protein>
<keyword evidence="2" id="KW-1133">Transmembrane helix</keyword>
<evidence type="ECO:0000313" key="3">
    <source>
        <dbReference type="EMBL" id="KFI87188.1"/>
    </source>
</evidence>
<keyword evidence="2" id="KW-0812">Transmembrane</keyword>
<comment type="caution">
    <text evidence="3">The sequence shown here is derived from an EMBL/GenBank/DDBJ whole genome shotgun (WGS) entry which is preliminary data.</text>
</comment>